<keyword evidence="6" id="KW-1185">Reference proteome</keyword>
<evidence type="ECO:0000313" key="6">
    <source>
        <dbReference type="Proteomes" id="UP001497512"/>
    </source>
</evidence>
<evidence type="ECO:0000256" key="1">
    <source>
        <dbReference type="ARBA" id="ARBA00004123"/>
    </source>
</evidence>
<evidence type="ECO:0000256" key="4">
    <source>
        <dbReference type="SAM" id="MobiDB-lite"/>
    </source>
</evidence>
<comment type="similarity">
    <text evidence="3">Belongs to the SAAL1 family.</text>
</comment>
<gene>
    <name evidence="5" type="ORF">CSSPTR1EN2_LOCUS17098</name>
</gene>
<feature type="compositionally biased region" description="Basic and acidic residues" evidence="4">
    <location>
        <begin position="161"/>
        <end position="170"/>
    </location>
</feature>
<dbReference type="Gene3D" id="1.25.10.10">
    <property type="entry name" value="Leucine-rich Repeat Variant"/>
    <property type="match status" value="1"/>
</dbReference>
<organism evidence="5 6">
    <name type="scientific">Sphagnum troendelagicum</name>
    <dbReference type="NCBI Taxonomy" id="128251"/>
    <lineage>
        <taxon>Eukaryota</taxon>
        <taxon>Viridiplantae</taxon>
        <taxon>Streptophyta</taxon>
        <taxon>Embryophyta</taxon>
        <taxon>Bryophyta</taxon>
        <taxon>Sphagnophytina</taxon>
        <taxon>Sphagnopsida</taxon>
        <taxon>Sphagnales</taxon>
        <taxon>Sphagnaceae</taxon>
        <taxon>Sphagnum</taxon>
    </lineage>
</organism>
<evidence type="ECO:0000256" key="3">
    <source>
        <dbReference type="ARBA" id="ARBA00038401"/>
    </source>
</evidence>
<evidence type="ECO:0008006" key="7">
    <source>
        <dbReference type="Google" id="ProtNLM"/>
    </source>
</evidence>
<comment type="subcellular location">
    <subcellularLocation>
        <location evidence="1">Nucleus</location>
    </subcellularLocation>
</comment>
<sequence>MERPSDTPPMWCNPQTLHRDFNDQATALESEVFDLHSTIDPSHIIHLIRQLLPATGKHIHSCSAEVTGNNDCSNPAEDSKCKVDIIVQNVTGSVDGQLKHDSLSASDVEDEERVRRIKEEGVNSDSAVLGNSLQSAARSPEVSLTNAIAVGNGKDEDYEDKVEKSKHEDTEEKTEYEDSREEAGCVLWDLAANQIHADFLVENQIIDVLLELLRTAQSDRMREICLGILGNLACHAKPEKIMVETEGFVSMVVKQLFVNDAPSLSEACRLLSAGLHSEVVSAWVMALKGEEVMERILWMVANTMNSQLLEKSTELLLAMVDSRIDAASGFLPTMLRLGLLDLLTDLLACEVTAINEGTSSCGDTVLDIVLQIAEVLSLVDDVALQLAANQKLFSLACQVVRLSSKDEVSSNRITATVLIANLLMEEAHLIHEVSNDEVLVSHLLTLVPSLGDDSGARNALWSILGRIFRCLVATKNEPPCSSMIAVLTNSCSLLLDDLDDHQEDDIREDEGGALPASHTMANNSRGLQAKLTTVSNMAQIMEEWAAVVTQNTVNHDAPSVEMVQNAYISLRKHVTANGTMPEFEKPPCENGSLHSG</sequence>
<dbReference type="Proteomes" id="UP001497512">
    <property type="component" value="Chromosome 4"/>
</dbReference>
<evidence type="ECO:0000313" key="5">
    <source>
        <dbReference type="EMBL" id="CAK9223971.1"/>
    </source>
</evidence>
<feature type="region of interest" description="Disordered" evidence="4">
    <location>
        <begin position="149"/>
        <end position="178"/>
    </location>
</feature>
<accession>A0ABP0ULL7</accession>
<dbReference type="InterPro" id="IPR016024">
    <property type="entry name" value="ARM-type_fold"/>
</dbReference>
<dbReference type="InterPro" id="IPR011989">
    <property type="entry name" value="ARM-like"/>
</dbReference>
<dbReference type="InterPro" id="IPR052464">
    <property type="entry name" value="Synovial_Prolif_Regulator"/>
</dbReference>
<protein>
    <recommendedName>
        <fullName evidence="7">ARM repeat superfamily protein</fullName>
    </recommendedName>
</protein>
<reference evidence="5" key="1">
    <citation type="submission" date="2024-02" db="EMBL/GenBank/DDBJ databases">
        <authorList>
            <consortium name="ELIXIR-Norway"/>
            <consortium name="Elixir Norway"/>
        </authorList>
    </citation>
    <scope>NUCLEOTIDE SEQUENCE</scope>
</reference>
<proteinExistence type="inferred from homology"/>
<keyword evidence="2" id="KW-0539">Nucleus</keyword>
<dbReference type="PANTHER" id="PTHR23424">
    <property type="entry name" value="SERUM AMYLOID A"/>
    <property type="match status" value="1"/>
</dbReference>
<dbReference type="SUPFAM" id="SSF48371">
    <property type="entry name" value="ARM repeat"/>
    <property type="match status" value="1"/>
</dbReference>
<evidence type="ECO:0000256" key="2">
    <source>
        <dbReference type="ARBA" id="ARBA00023242"/>
    </source>
</evidence>
<name>A0ABP0ULL7_9BRYO</name>
<dbReference type="EMBL" id="OZ019896">
    <property type="protein sequence ID" value="CAK9223971.1"/>
    <property type="molecule type" value="Genomic_DNA"/>
</dbReference>
<dbReference type="PANTHER" id="PTHR23424:SF23">
    <property type="entry name" value="PROTEIN SAAL1"/>
    <property type="match status" value="1"/>
</dbReference>